<gene>
    <name evidence="2" type="ORF">AUP44_01800</name>
</gene>
<keyword evidence="1" id="KW-0472">Membrane</keyword>
<accession>A0A162M1R3</accession>
<dbReference type="EMBL" id="LPZR01000002">
    <property type="protein sequence ID" value="KYO57815.1"/>
    <property type="molecule type" value="Genomic_DNA"/>
</dbReference>
<keyword evidence="1" id="KW-1133">Transmembrane helix</keyword>
<dbReference type="GeneID" id="97241537"/>
<evidence type="ECO:0000313" key="2">
    <source>
        <dbReference type="EMBL" id="KYO57815.1"/>
    </source>
</evidence>
<name>A0A162M1R3_9PROT</name>
<organism evidence="2 3">
    <name type="scientific">Tistrella mobilis</name>
    <dbReference type="NCBI Taxonomy" id="171437"/>
    <lineage>
        <taxon>Bacteria</taxon>
        <taxon>Pseudomonadati</taxon>
        <taxon>Pseudomonadota</taxon>
        <taxon>Alphaproteobacteria</taxon>
        <taxon>Geminicoccales</taxon>
        <taxon>Geminicoccaceae</taxon>
        <taxon>Tistrella</taxon>
    </lineage>
</organism>
<dbReference type="RefSeq" id="WP_062761054.1">
    <property type="nucleotide sequence ID" value="NZ_CP121045.1"/>
</dbReference>
<evidence type="ECO:0000313" key="3">
    <source>
        <dbReference type="Proteomes" id="UP000075787"/>
    </source>
</evidence>
<comment type="caution">
    <text evidence="2">The sequence shown here is derived from an EMBL/GenBank/DDBJ whole genome shotgun (WGS) entry which is preliminary data.</text>
</comment>
<dbReference type="Proteomes" id="UP000075787">
    <property type="component" value="Unassembled WGS sequence"/>
</dbReference>
<protein>
    <submittedName>
        <fullName evidence="2">Uncharacterized protein</fullName>
    </submittedName>
</protein>
<dbReference type="AlphaFoldDB" id="A0A162M1R3"/>
<evidence type="ECO:0000256" key="1">
    <source>
        <dbReference type="SAM" id="Phobius"/>
    </source>
</evidence>
<sequence>MDLTGRPAPACAVAAALPRLRHRPGPLIADLARAAAGGAVVALPLLVVDGMNGVLQLALIALVLLFAAFAVQRGLKLTESWTADGHHIVRRGAIGQNRLDLSRLRTFRLEHFAPRKGAGWFRLRLVDDGGVRLAAEDTLEDFHRLVALALAAAEARALPLDDVTTHNLAALGLARGIA</sequence>
<proteinExistence type="predicted"/>
<reference evidence="2 3" key="1">
    <citation type="submission" date="2015-12" db="EMBL/GenBank/DDBJ databases">
        <title>Genome sequence of Tistrella mobilis MCCC 1A02139.</title>
        <authorList>
            <person name="Lu L."/>
            <person name="Lai Q."/>
            <person name="Shao Z."/>
            <person name="Qian P."/>
        </authorList>
    </citation>
    <scope>NUCLEOTIDE SEQUENCE [LARGE SCALE GENOMIC DNA]</scope>
    <source>
        <strain evidence="2 3">MCCC 1A02139</strain>
    </source>
</reference>
<keyword evidence="1" id="KW-0812">Transmembrane</keyword>
<feature type="transmembrane region" description="Helical" evidence="1">
    <location>
        <begin position="53"/>
        <end position="71"/>
    </location>
</feature>